<dbReference type="SMART" id="SM00385">
    <property type="entry name" value="CYCLIN"/>
    <property type="match status" value="1"/>
</dbReference>
<dbReference type="InterPro" id="IPR013763">
    <property type="entry name" value="Cyclin-like_dom"/>
</dbReference>
<accession>A0AAD4LEJ9</accession>
<dbReference type="InterPro" id="IPR036915">
    <property type="entry name" value="Cyclin-like_sf"/>
</dbReference>
<dbReference type="Gene3D" id="1.10.472.10">
    <property type="entry name" value="Cyclin-like"/>
    <property type="match status" value="1"/>
</dbReference>
<name>A0AAD4LEJ9_9AGAM</name>
<evidence type="ECO:0000256" key="1">
    <source>
        <dbReference type="SAM" id="MobiDB-lite"/>
    </source>
</evidence>
<dbReference type="InterPro" id="IPR013922">
    <property type="entry name" value="Cyclin_PHO80-like"/>
</dbReference>
<protein>
    <submittedName>
        <fullName evidence="3">Cyclin-domain-containing protein</fullName>
    </submittedName>
</protein>
<dbReference type="PANTHER" id="PTHR15615:SF27">
    <property type="entry name" value="PHO85 CYCLIN CLG1"/>
    <property type="match status" value="1"/>
</dbReference>
<dbReference type="CDD" id="cd20557">
    <property type="entry name" value="CYCLIN_ScPCL1-like"/>
    <property type="match status" value="1"/>
</dbReference>
<feature type="domain" description="Cyclin-like" evidence="2">
    <location>
        <begin position="187"/>
        <end position="272"/>
    </location>
</feature>
<keyword evidence="4" id="KW-1185">Reference proteome</keyword>
<dbReference type="GO" id="GO:0000307">
    <property type="term" value="C:cyclin-dependent protein kinase holoenzyme complex"/>
    <property type="evidence" value="ECO:0007669"/>
    <property type="project" value="TreeGrafter"/>
</dbReference>
<reference evidence="3" key="1">
    <citation type="submission" date="2022-01" db="EMBL/GenBank/DDBJ databases">
        <title>Comparative genomics reveals a dynamic genome evolution in the ectomycorrhizal milk-cap (Lactarius) mushrooms.</title>
        <authorList>
            <consortium name="DOE Joint Genome Institute"/>
            <person name="Lebreton A."/>
            <person name="Tang N."/>
            <person name="Kuo A."/>
            <person name="LaButti K."/>
            <person name="Drula E."/>
            <person name="Barry K."/>
            <person name="Clum A."/>
            <person name="Lipzen A."/>
            <person name="Mousain D."/>
            <person name="Ng V."/>
            <person name="Wang R."/>
            <person name="Wang X."/>
            <person name="Dai Y."/>
            <person name="Henrissat B."/>
            <person name="Grigoriev I.V."/>
            <person name="Guerin-Laguette A."/>
            <person name="Yu F."/>
            <person name="Martin F.M."/>
        </authorList>
    </citation>
    <scope>NUCLEOTIDE SEQUENCE</scope>
    <source>
        <strain evidence="3">QP</strain>
    </source>
</reference>
<proteinExistence type="predicted"/>
<organism evidence="3 4">
    <name type="scientific">Lactarius akahatsu</name>
    <dbReference type="NCBI Taxonomy" id="416441"/>
    <lineage>
        <taxon>Eukaryota</taxon>
        <taxon>Fungi</taxon>
        <taxon>Dikarya</taxon>
        <taxon>Basidiomycota</taxon>
        <taxon>Agaricomycotina</taxon>
        <taxon>Agaricomycetes</taxon>
        <taxon>Russulales</taxon>
        <taxon>Russulaceae</taxon>
        <taxon>Lactarius</taxon>
    </lineage>
</organism>
<gene>
    <name evidence="3" type="ORF">EDB92DRAFT_1054846</name>
</gene>
<evidence type="ECO:0000313" key="3">
    <source>
        <dbReference type="EMBL" id="KAH8988229.1"/>
    </source>
</evidence>
<dbReference type="GO" id="GO:0019901">
    <property type="term" value="F:protein kinase binding"/>
    <property type="evidence" value="ECO:0007669"/>
    <property type="project" value="InterPro"/>
</dbReference>
<evidence type="ECO:0000313" key="4">
    <source>
        <dbReference type="Proteomes" id="UP001201163"/>
    </source>
</evidence>
<dbReference type="GO" id="GO:0005634">
    <property type="term" value="C:nucleus"/>
    <property type="evidence" value="ECO:0007669"/>
    <property type="project" value="TreeGrafter"/>
</dbReference>
<dbReference type="AlphaFoldDB" id="A0AAD4LEJ9"/>
<sequence length="622" mass="68669">MAVISLPSTLPMHHAMNLPSLPSEVLNIAASYPSWQFLPLHTITPPWSSKPHHPTTLPPITSLQRQHHYRDTALPPLAAIHPPAHVPPFDASRSSIPCATNSAWGQKPPTPPPDNVPSEEHVASWFSDSRPHSSQYTAENTCEMICYLWFSQSSNLSPVNTSPSQPLIPFNPKTARLQFSVSSVFVHFMQKLLQTTQLSQSVIVLSLHYVYRLKERNCGTVAHPGSEFRVAVAALMMANKFVDDNTYTNKTWSEVSGIDLNEINKMEREFLAGIDFNLYVDKETYVRWVGLLEGLVMAKERGSRQWRKTRQTPRSSTVARPLAPLTVPSKGRIWSSRARSSSPTHLPRVPVSPHSFVNTLPQYSPEMLVDHESPLRSRCKRSAIDAFSPSSTAFDLARPTKRPISLAVEIPQSATAGVHTPSPLESLQSFSRLSLGSSPALSQTTEGTTVPASVRNVPPQTLIASYRLDPTKPRPVPKHLYFYSLAGSPMAEDSRSRKGLLRYHQPPETSAPSHIAYPPPPVPYAIQSASASPHHFSVTLPPVLPSHTAVSWTRTSVGAAVSHDPSYTRGIEVQEPLPGLREATNGSVLLAPFANAGPPGVQYHYPTPAYSPDYHWRRGRRL</sequence>
<dbReference type="GO" id="GO:0016538">
    <property type="term" value="F:cyclin-dependent protein serine/threonine kinase regulator activity"/>
    <property type="evidence" value="ECO:0007669"/>
    <property type="project" value="TreeGrafter"/>
</dbReference>
<comment type="caution">
    <text evidence="3">The sequence shown here is derived from an EMBL/GenBank/DDBJ whole genome shotgun (WGS) entry which is preliminary data.</text>
</comment>
<dbReference type="SUPFAM" id="SSF47954">
    <property type="entry name" value="Cyclin-like"/>
    <property type="match status" value="1"/>
</dbReference>
<evidence type="ECO:0000259" key="2">
    <source>
        <dbReference type="SMART" id="SM00385"/>
    </source>
</evidence>
<dbReference type="Proteomes" id="UP001201163">
    <property type="component" value="Unassembled WGS sequence"/>
</dbReference>
<dbReference type="Pfam" id="PF08613">
    <property type="entry name" value="Cyclin"/>
    <property type="match status" value="1"/>
</dbReference>
<dbReference type="PANTHER" id="PTHR15615">
    <property type="match status" value="1"/>
</dbReference>
<dbReference type="EMBL" id="JAKELL010000043">
    <property type="protein sequence ID" value="KAH8988229.1"/>
    <property type="molecule type" value="Genomic_DNA"/>
</dbReference>
<feature type="region of interest" description="Disordered" evidence="1">
    <location>
        <begin position="100"/>
        <end position="120"/>
    </location>
</feature>